<protein>
    <submittedName>
        <fullName evidence="1">Uncharacterized protein</fullName>
    </submittedName>
</protein>
<dbReference type="IntAct" id="O25129">
    <property type="interactions" value="4"/>
</dbReference>
<dbReference type="AlphaFoldDB" id="O25129"/>
<dbReference type="InParanoid" id="O25129"/>
<dbReference type="KEGG" id="hpy:HP_0365"/>
<proteinExistence type="predicted"/>
<name>O25129_HELPY</name>
<evidence type="ECO:0000313" key="2">
    <source>
        <dbReference type="Proteomes" id="UP000000429"/>
    </source>
</evidence>
<reference evidence="1 2" key="1">
    <citation type="journal article" date="1997" name="Nature">
        <title>The complete genome sequence of the gastric pathogen Helicobacter pylori.</title>
        <authorList>
            <person name="Tomb J.-F."/>
            <person name="White O."/>
            <person name="Kerlavage A.R."/>
            <person name="Clayton R.A."/>
            <person name="Sutton G.G."/>
            <person name="Fleischmann R.D."/>
            <person name="Ketchum K.A."/>
            <person name="Klenk H.P."/>
            <person name="Gill S."/>
            <person name="Dougherty B.A."/>
            <person name="Nelson K."/>
            <person name="Quackenbush J."/>
            <person name="Zhou L."/>
            <person name="Kirkness E.F."/>
            <person name="Peterson S."/>
            <person name="Loftus B."/>
            <person name="Richardson D."/>
            <person name="Dodson R."/>
            <person name="Khalak H.G."/>
            <person name="Glodek A."/>
            <person name="McKenney K."/>
            <person name="Fitzegerald L.M."/>
            <person name="Lee N."/>
            <person name="Adams M.D."/>
            <person name="Hickey E.K."/>
            <person name="Berg D.E."/>
            <person name="Gocayne J.D."/>
            <person name="Utterback T.R."/>
            <person name="Peterson J.D."/>
            <person name="Kelley J.M."/>
            <person name="Karp P.D."/>
            <person name="Smith H.O."/>
            <person name="Fraser C.M."/>
            <person name="Venter J.C."/>
        </authorList>
    </citation>
    <scope>NUCLEOTIDE SEQUENCE [LARGE SCALE GENOMIC DNA]</scope>
    <source>
        <strain evidence="2">ATCC 700392 / 26695</strain>
    </source>
</reference>
<dbReference type="EnsemblBacteria" id="AAD07440">
    <property type="protein sequence ID" value="AAD07440"/>
    <property type="gene ID" value="HP_0365"/>
</dbReference>
<organism evidence="1 2">
    <name type="scientific">Helicobacter pylori (strain ATCC 700392 / 26695)</name>
    <name type="common">Campylobacter pylori</name>
    <dbReference type="NCBI Taxonomy" id="85962"/>
    <lineage>
        <taxon>Bacteria</taxon>
        <taxon>Pseudomonadati</taxon>
        <taxon>Campylobacterota</taxon>
        <taxon>Epsilonproteobacteria</taxon>
        <taxon>Campylobacterales</taxon>
        <taxon>Helicobacteraceae</taxon>
        <taxon>Helicobacter</taxon>
    </lineage>
</organism>
<sequence length="30" mass="3246">MAKLVDALDLGSSAARHEGSIPFFRTILND</sequence>
<dbReference type="EMBL" id="AE000511">
    <property type="protein sequence ID" value="AAD07440.1"/>
    <property type="molecule type" value="Genomic_DNA"/>
</dbReference>
<dbReference type="Proteomes" id="UP000000429">
    <property type="component" value="Chromosome"/>
</dbReference>
<dbReference type="PIR" id="E64565">
    <property type="entry name" value="E64565"/>
</dbReference>
<dbReference type="STRING" id="85962.HP_0365"/>
<keyword evidence="2" id="KW-1185">Reference proteome</keyword>
<gene>
    <name evidence="1" type="ordered locus">HP_0365</name>
</gene>
<accession>O25129</accession>
<evidence type="ECO:0000313" key="1">
    <source>
        <dbReference type="EMBL" id="AAD07440.1"/>
    </source>
</evidence>